<dbReference type="Proteomes" id="UP000014568">
    <property type="component" value="Unassembled WGS sequence"/>
</dbReference>
<comment type="caution">
    <text evidence="2">The sequence shown here is derived from an EMBL/GenBank/DDBJ whole genome shotgun (WGS) entry which is preliminary data.</text>
</comment>
<reference evidence="2 3" key="1">
    <citation type="submission" date="2013-06" db="EMBL/GenBank/DDBJ databases">
        <title>The Genome Sequence of Acinetobacter rudis CIP 110305.</title>
        <authorList>
            <consortium name="The Broad Institute Genome Sequencing Platform"/>
            <consortium name="The Broad Institute Genome Sequencing Center for Infectious Disease"/>
            <person name="Cerqueira G."/>
            <person name="Feldgarden M."/>
            <person name="Courvalin P."/>
            <person name="Perichon B."/>
            <person name="Grillot-Courvalin C."/>
            <person name="Clermont D."/>
            <person name="Rocha E."/>
            <person name="Yoon E.-J."/>
            <person name="Nemec A."/>
            <person name="Young S.K."/>
            <person name="Zeng Q."/>
            <person name="Gargeya S."/>
            <person name="Fitzgerald M."/>
            <person name="Abouelleil A."/>
            <person name="Alvarado L."/>
            <person name="Berlin A.M."/>
            <person name="Chapman S.B."/>
            <person name="Dewar J."/>
            <person name="Goldberg J."/>
            <person name="Griggs A."/>
            <person name="Gujja S."/>
            <person name="Hansen M."/>
            <person name="Howarth C."/>
            <person name="Imamovic A."/>
            <person name="Larimer J."/>
            <person name="McCowan C."/>
            <person name="Murphy C."/>
            <person name="Pearson M."/>
            <person name="Priest M."/>
            <person name="Roberts A."/>
            <person name="Saif S."/>
            <person name="Shea T."/>
            <person name="Sykes S."/>
            <person name="Wortman J."/>
            <person name="Nusbaum C."/>
            <person name="Birren B."/>
        </authorList>
    </citation>
    <scope>NUCLEOTIDE SEQUENCE [LARGE SCALE GENOMIC DNA]</scope>
    <source>
        <strain evidence="2 3">CIP 110305</strain>
    </source>
</reference>
<keyword evidence="3" id="KW-1185">Reference proteome</keyword>
<sequence length="143" mass="16208">MTKMTFFKQIPLLFISISSLISPLAHATYGHYEQNGKGFMVDLDSIQLLNKQKTKFNVSANLIGFIESHDIPKSMLNQVESKANLFVDCTAKTLAFQSVQVIYKPDGRVLMENDQPNFKMSATKNNKMETYMIEDLCKTASTR</sequence>
<name>S3P9N8_9GAMM</name>
<dbReference type="AlphaFoldDB" id="S3P9N8"/>
<gene>
    <name evidence="2" type="ORF">F945_01231</name>
</gene>
<accession>S3P9N8</accession>
<dbReference type="RefSeq" id="WP_016655643.1">
    <property type="nucleotide sequence ID" value="NZ_KE340352.1"/>
</dbReference>
<evidence type="ECO:0000313" key="3">
    <source>
        <dbReference type="Proteomes" id="UP000014568"/>
    </source>
</evidence>
<proteinExistence type="predicted"/>
<dbReference type="EMBL" id="ATGI01000013">
    <property type="protein sequence ID" value="EPF75566.1"/>
    <property type="molecule type" value="Genomic_DNA"/>
</dbReference>
<protein>
    <submittedName>
        <fullName evidence="2">Uncharacterized protein</fullName>
    </submittedName>
</protein>
<feature type="chain" id="PRO_5004512578" evidence="1">
    <location>
        <begin position="28"/>
        <end position="143"/>
    </location>
</feature>
<dbReference type="PATRIC" id="fig|421052.3.peg.1205"/>
<evidence type="ECO:0000313" key="2">
    <source>
        <dbReference type="EMBL" id="EPF75566.1"/>
    </source>
</evidence>
<feature type="signal peptide" evidence="1">
    <location>
        <begin position="1"/>
        <end position="27"/>
    </location>
</feature>
<evidence type="ECO:0000256" key="1">
    <source>
        <dbReference type="SAM" id="SignalP"/>
    </source>
</evidence>
<organism evidence="2 3">
    <name type="scientific">Acinetobacter rudis CIP 110305</name>
    <dbReference type="NCBI Taxonomy" id="421052"/>
    <lineage>
        <taxon>Bacteria</taxon>
        <taxon>Pseudomonadati</taxon>
        <taxon>Pseudomonadota</taxon>
        <taxon>Gammaproteobacteria</taxon>
        <taxon>Moraxellales</taxon>
        <taxon>Moraxellaceae</taxon>
        <taxon>Acinetobacter</taxon>
    </lineage>
</organism>
<keyword evidence="1" id="KW-0732">Signal</keyword>
<dbReference type="HOGENOM" id="CLU_1801893_0_0_6"/>